<dbReference type="EMBL" id="JABFAF010000012">
    <property type="protein sequence ID" value="MBA0872753.1"/>
    <property type="molecule type" value="Genomic_DNA"/>
</dbReference>
<name>A0A7J9MNQ5_GOSSC</name>
<gene>
    <name evidence="1" type="ORF">Goshw_019931</name>
</gene>
<sequence length="17" mass="1732">MVVPDGGTQVVISAFLV</sequence>
<dbReference type="Proteomes" id="UP000593576">
    <property type="component" value="Unassembled WGS sequence"/>
</dbReference>
<organism evidence="1 2">
    <name type="scientific">Gossypium schwendimanii</name>
    <name type="common">Cotton</name>
    <dbReference type="NCBI Taxonomy" id="34291"/>
    <lineage>
        <taxon>Eukaryota</taxon>
        <taxon>Viridiplantae</taxon>
        <taxon>Streptophyta</taxon>
        <taxon>Embryophyta</taxon>
        <taxon>Tracheophyta</taxon>
        <taxon>Spermatophyta</taxon>
        <taxon>Magnoliopsida</taxon>
        <taxon>eudicotyledons</taxon>
        <taxon>Gunneridae</taxon>
        <taxon>Pentapetalae</taxon>
        <taxon>rosids</taxon>
        <taxon>malvids</taxon>
        <taxon>Malvales</taxon>
        <taxon>Malvaceae</taxon>
        <taxon>Malvoideae</taxon>
        <taxon>Gossypium</taxon>
    </lineage>
</organism>
<feature type="non-terminal residue" evidence="1">
    <location>
        <position position="17"/>
    </location>
</feature>
<comment type="caution">
    <text evidence="1">The sequence shown here is derived from an EMBL/GenBank/DDBJ whole genome shotgun (WGS) entry which is preliminary data.</text>
</comment>
<evidence type="ECO:0000313" key="2">
    <source>
        <dbReference type="Proteomes" id="UP000593576"/>
    </source>
</evidence>
<proteinExistence type="predicted"/>
<accession>A0A7J9MNQ5</accession>
<dbReference type="AlphaFoldDB" id="A0A7J9MNQ5"/>
<reference evidence="1 2" key="1">
    <citation type="journal article" date="2019" name="Genome Biol. Evol.">
        <title>Insights into the evolution of the New World diploid cottons (Gossypium, subgenus Houzingenia) based on genome sequencing.</title>
        <authorList>
            <person name="Grover C.E."/>
            <person name="Arick M.A. 2nd"/>
            <person name="Thrash A."/>
            <person name="Conover J.L."/>
            <person name="Sanders W.S."/>
            <person name="Peterson D.G."/>
            <person name="Frelichowski J.E."/>
            <person name="Scheffler J.A."/>
            <person name="Scheffler B.E."/>
            <person name="Wendel J.F."/>
        </authorList>
    </citation>
    <scope>NUCLEOTIDE SEQUENCE [LARGE SCALE GENOMIC DNA]</scope>
    <source>
        <strain evidence="1">1</strain>
        <tissue evidence="1">Leaf</tissue>
    </source>
</reference>
<keyword evidence="2" id="KW-1185">Reference proteome</keyword>
<protein>
    <submittedName>
        <fullName evidence="1">Uncharacterized protein</fullName>
    </submittedName>
</protein>
<evidence type="ECO:0000313" key="1">
    <source>
        <dbReference type="EMBL" id="MBA0872753.1"/>
    </source>
</evidence>